<feature type="domain" description="3-hydroxyacyl-CoA dehydrogenase C-terminal" evidence="1">
    <location>
        <begin position="127"/>
        <end position="195"/>
    </location>
</feature>
<sequence>MTIAAITKKYNEQQLAAFFPGADIQWVLLREVQAVPDVEVYFDLDFTPGNHRCEALSRLQPVLIVVNAVVPTIKQLGYPFVRINGWPGFLERSVHELVAPDEATAQHIVALYTRLGHDYRLVADTPGMITARILSAVINEAWYTWEAEVSTKEEIDTAMRLGTNYPLGPFEWGERIGLGQITGLLRSLSQTNSAYIPAAALEQAAEGLKCD</sequence>
<dbReference type="InterPro" id="IPR008927">
    <property type="entry name" value="6-PGluconate_DH-like_C_sf"/>
</dbReference>
<dbReference type="SUPFAM" id="SSF48179">
    <property type="entry name" value="6-phosphogluconate dehydrogenase C-terminal domain-like"/>
    <property type="match status" value="1"/>
</dbReference>
<dbReference type="Gene3D" id="1.10.1040.10">
    <property type="entry name" value="N-(1-d-carboxylethyl)-l-norvaline Dehydrogenase, domain 2"/>
    <property type="match status" value="1"/>
</dbReference>
<dbReference type="PANTHER" id="PTHR48075:SF5">
    <property type="entry name" value="3-HYDROXYBUTYRYL-COA DEHYDROGENASE"/>
    <property type="match status" value="1"/>
</dbReference>
<gene>
    <name evidence="2" type="ORF">GCM10011511_35830</name>
</gene>
<dbReference type="GO" id="GO:0016616">
    <property type="term" value="F:oxidoreductase activity, acting on the CH-OH group of donors, NAD or NADP as acceptor"/>
    <property type="evidence" value="ECO:0007669"/>
    <property type="project" value="InterPro"/>
</dbReference>
<dbReference type="InterPro" id="IPR006108">
    <property type="entry name" value="3HC_DH_C"/>
</dbReference>
<keyword evidence="3" id="KW-1185">Reference proteome</keyword>
<proteinExistence type="predicted"/>
<evidence type="ECO:0000313" key="3">
    <source>
        <dbReference type="Proteomes" id="UP000607559"/>
    </source>
</evidence>
<comment type="caution">
    <text evidence="2">The sequence shown here is derived from an EMBL/GenBank/DDBJ whole genome shotgun (WGS) entry which is preliminary data.</text>
</comment>
<dbReference type="PANTHER" id="PTHR48075">
    <property type="entry name" value="3-HYDROXYACYL-COA DEHYDROGENASE FAMILY PROTEIN"/>
    <property type="match status" value="1"/>
</dbReference>
<evidence type="ECO:0000313" key="2">
    <source>
        <dbReference type="EMBL" id="GGB09110.1"/>
    </source>
</evidence>
<dbReference type="EMBL" id="BMJC01000004">
    <property type="protein sequence ID" value="GGB09110.1"/>
    <property type="molecule type" value="Genomic_DNA"/>
</dbReference>
<dbReference type="AlphaFoldDB" id="A0A8J2UF63"/>
<organism evidence="2 3">
    <name type="scientific">Puia dinghuensis</name>
    <dbReference type="NCBI Taxonomy" id="1792502"/>
    <lineage>
        <taxon>Bacteria</taxon>
        <taxon>Pseudomonadati</taxon>
        <taxon>Bacteroidota</taxon>
        <taxon>Chitinophagia</taxon>
        <taxon>Chitinophagales</taxon>
        <taxon>Chitinophagaceae</taxon>
        <taxon>Puia</taxon>
    </lineage>
</organism>
<reference evidence="2" key="2">
    <citation type="submission" date="2020-09" db="EMBL/GenBank/DDBJ databases">
        <authorList>
            <person name="Sun Q."/>
            <person name="Zhou Y."/>
        </authorList>
    </citation>
    <scope>NUCLEOTIDE SEQUENCE</scope>
    <source>
        <strain evidence="2">CGMCC 1.15448</strain>
    </source>
</reference>
<dbReference type="Pfam" id="PF00725">
    <property type="entry name" value="3HCDH"/>
    <property type="match status" value="1"/>
</dbReference>
<evidence type="ECO:0000259" key="1">
    <source>
        <dbReference type="Pfam" id="PF00725"/>
    </source>
</evidence>
<name>A0A8J2UF63_9BACT</name>
<protein>
    <recommendedName>
        <fullName evidence="1">3-hydroxyacyl-CoA dehydrogenase C-terminal domain-containing protein</fullName>
    </recommendedName>
</protein>
<dbReference type="InterPro" id="IPR013328">
    <property type="entry name" value="6PGD_dom2"/>
</dbReference>
<accession>A0A8J2UF63</accession>
<reference evidence="2" key="1">
    <citation type="journal article" date="2014" name="Int. J. Syst. Evol. Microbiol.">
        <title>Complete genome sequence of Corynebacterium casei LMG S-19264T (=DSM 44701T), isolated from a smear-ripened cheese.</title>
        <authorList>
            <consortium name="US DOE Joint Genome Institute (JGI-PGF)"/>
            <person name="Walter F."/>
            <person name="Albersmeier A."/>
            <person name="Kalinowski J."/>
            <person name="Ruckert C."/>
        </authorList>
    </citation>
    <scope>NUCLEOTIDE SEQUENCE</scope>
    <source>
        <strain evidence="2">CGMCC 1.15448</strain>
    </source>
</reference>
<dbReference type="GO" id="GO:0006631">
    <property type="term" value="P:fatty acid metabolic process"/>
    <property type="evidence" value="ECO:0007669"/>
    <property type="project" value="InterPro"/>
</dbReference>
<dbReference type="RefSeq" id="WP_188934207.1">
    <property type="nucleotide sequence ID" value="NZ_BMJC01000004.1"/>
</dbReference>
<dbReference type="Proteomes" id="UP000607559">
    <property type="component" value="Unassembled WGS sequence"/>
</dbReference>